<evidence type="ECO:0000313" key="3">
    <source>
        <dbReference type="Proteomes" id="UP000500791"/>
    </source>
</evidence>
<evidence type="ECO:0000259" key="1">
    <source>
        <dbReference type="Pfam" id="PF10099"/>
    </source>
</evidence>
<dbReference type="InterPro" id="IPR051474">
    <property type="entry name" value="Anti-sigma-K/W_factor"/>
</dbReference>
<evidence type="ECO:0000313" key="2">
    <source>
        <dbReference type="EMBL" id="QIK41007.1"/>
    </source>
</evidence>
<feature type="domain" description="Anti-sigma K factor RskA C-terminal" evidence="1">
    <location>
        <begin position="98"/>
        <end position="227"/>
    </location>
</feature>
<name>A0A6G7VMI5_9RHOB</name>
<gene>
    <name evidence="2" type="ORF">G8E03_09630</name>
</gene>
<dbReference type="EMBL" id="CP049811">
    <property type="protein sequence ID" value="QIK41007.1"/>
    <property type="molecule type" value="Genomic_DNA"/>
</dbReference>
<dbReference type="Proteomes" id="UP000500791">
    <property type="component" value="Chromosome"/>
</dbReference>
<dbReference type="RefSeq" id="WP_166191067.1">
    <property type="nucleotide sequence ID" value="NZ_CP049811.1"/>
</dbReference>
<protein>
    <recommendedName>
        <fullName evidence="1">Anti-sigma K factor RskA C-terminal domain-containing protein</fullName>
    </recommendedName>
</protein>
<dbReference type="Pfam" id="PF10099">
    <property type="entry name" value="RskA_C"/>
    <property type="match status" value="1"/>
</dbReference>
<dbReference type="GO" id="GO:0016989">
    <property type="term" value="F:sigma factor antagonist activity"/>
    <property type="evidence" value="ECO:0007669"/>
    <property type="project" value="TreeGrafter"/>
</dbReference>
<dbReference type="PANTHER" id="PTHR37461">
    <property type="entry name" value="ANTI-SIGMA-K FACTOR RSKA"/>
    <property type="match status" value="1"/>
</dbReference>
<dbReference type="GO" id="GO:0005886">
    <property type="term" value="C:plasma membrane"/>
    <property type="evidence" value="ECO:0007669"/>
    <property type="project" value="InterPro"/>
</dbReference>
<dbReference type="KEGG" id="mon:G8E03_09630"/>
<reference evidence="2 3" key="1">
    <citation type="submission" date="2020-03" db="EMBL/GenBank/DDBJ databases">
        <title>Complete genome sequence of Monaibacterium sp. ALG8 with diverse plasmids.</title>
        <authorList>
            <person name="Sun C."/>
        </authorList>
    </citation>
    <scope>NUCLEOTIDE SEQUENCE [LARGE SCALE GENOMIC DNA]</scope>
    <source>
        <strain evidence="2 3">ALG8</strain>
    </source>
</reference>
<dbReference type="AlphaFoldDB" id="A0A6G7VMI5"/>
<proteinExistence type="predicted"/>
<organism evidence="2 3">
    <name type="scientific">Pontivivens nitratireducens</name>
    <dbReference type="NCBI Taxonomy" id="2758038"/>
    <lineage>
        <taxon>Bacteria</taxon>
        <taxon>Pseudomonadati</taxon>
        <taxon>Pseudomonadota</taxon>
        <taxon>Alphaproteobacteria</taxon>
        <taxon>Rhodobacterales</taxon>
        <taxon>Paracoccaceae</taxon>
        <taxon>Pontivivens</taxon>
    </lineage>
</organism>
<dbReference type="InterPro" id="IPR018764">
    <property type="entry name" value="RskA_C"/>
</dbReference>
<dbReference type="GO" id="GO:0006417">
    <property type="term" value="P:regulation of translation"/>
    <property type="evidence" value="ECO:0007669"/>
    <property type="project" value="TreeGrafter"/>
</dbReference>
<sequence length="236" mass="25127">MSDKAHQDGDGRNWLAAEFALGLLDGAALVEAASLMRTDRAFAAQVTDWQRKLSDLDSEFEEVTVPAAVRKQLTARLFGAQPSMLSRLWNSTPLWRGVAALGVAAAVFVSFDDAVAPPPPGLPDADLVTALFAPDSDISFITRYDAERAVLRVNRLSGEPDPGRDLELWFAPTPTAAPMSMGVVPEQQVYEIELSPEVAAQMTTNAHFGVSMEPEGGSTTGAPSGPVLVVADIHAI</sequence>
<accession>A0A6G7VMI5</accession>
<dbReference type="PANTHER" id="PTHR37461:SF1">
    <property type="entry name" value="ANTI-SIGMA-K FACTOR RSKA"/>
    <property type="match status" value="1"/>
</dbReference>
<keyword evidence="3" id="KW-1185">Reference proteome</keyword>